<feature type="region of interest" description="Disordered" evidence="1">
    <location>
        <begin position="22"/>
        <end position="76"/>
    </location>
</feature>
<name>A0AA39GCE0_SARSR</name>
<dbReference type="EMBL" id="JAPDFR010000008">
    <property type="protein sequence ID" value="KAK0384133.1"/>
    <property type="molecule type" value="Genomic_DNA"/>
</dbReference>
<accession>A0AA39GCE0</accession>
<evidence type="ECO:0000256" key="3">
    <source>
        <dbReference type="SAM" id="SignalP"/>
    </source>
</evidence>
<dbReference type="Pfam" id="PF14610">
    <property type="entry name" value="Psg1"/>
    <property type="match status" value="1"/>
</dbReference>
<protein>
    <submittedName>
        <fullName evidence="4">Uncharacterized protein</fullName>
    </submittedName>
</protein>
<feature type="compositionally biased region" description="Gly residues" evidence="1">
    <location>
        <begin position="338"/>
        <end position="347"/>
    </location>
</feature>
<feature type="compositionally biased region" description="Polar residues" evidence="1">
    <location>
        <begin position="24"/>
        <end position="35"/>
    </location>
</feature>
<feature type="compositionally biased region" description="Polar residues" evidence="1">
    <location>
        <begin position="56"/>
        <end position="76"/>
    </location>
</feature>
<evidence type="ECO:0000313" key="5">
    <source>
        <dbReference type="Proteomes" id="UP001175261"/>
    </source>
</evidence>
<keyword evidence="5" id="KW-1185">Reference proteome</keyword>
<gene>
    <name evidence="4" type="ORF">NLU13_8222</name>
</gene>
<organism evidence="4 5">
    <name type="scientific">Sarocladium strictum</name>
    <name type="common">Black bundle disease fungus</name>
    <name type="synonym">Acremonium strictum</name>
    <dbReference type="NCBI Taxonomy" id="5046"/>
    <lineage>
        <taxon>Eukaryota</taxon>
        <taxon>Fungi</taxon>
        <taxon>Dikarya</taxon>
        <taxon>Ascomycota</taxon>
        <taxon>Pezizomycotina</taxon>
        <taxon>Sordariomycetes</taxon>
        <taxon>Hypocreomycetidae</taxon>
        <taxon>Hypocreales</taxon>
        <taxon>Sarocladiaceae</taxon>
        <taxon>Sarocladium</taxon>
    </lineage>
</organism>
<comment type="caution">
    <text evidence="4">The sequence shown here is derived from an EMBL/GenBank/DDBJ whole genome shotgun (WGS) entry which is preliminary data.</text>
</comment>
<dbReference type="InterPro" id="IPR028000">
    <property type="entry name" value="Pma1"/>
</dbReference>
<reference evidence="4" key="1">
    <citation type="submission" date="2022-10" db="EMBL/GenBank/DDBJ databases">
        <title>Determination and structural analysis of whole genome sequence of Sarocladium strictum F4-1.</title>
        <authorList>
            <person name="Hu L."/>
            <person name="Jiang Y."/>
        </authorList>
    </citation>
    <scope>NUCLEOTIDE SEQUENCE</scope>
    <source>
        <strain evidence="4">F4-1</strain>
    </source>
</reference>
<feature type="chain" id="PRO_5041383738" evidence="3">
    <location>
        <begin position="19"/>
        <end position="398"/>
    </location>
</feature>
<sequence>MRSSTLFSAASILGAAVAIPAAEPSSTGPDLSTPTPLIAKRNPPANPTAPWVQINDEGQPQTTYTPSATSVDGTTSIQDAAPHDLTASVYTETWYGEISTRTGDVPNPQPTGKKSSKAGAFTRCFNLNGQIAPFCNPSENSVLYTDETYYVTWDPDFYNTSSFFEPKNDNRTLEVSLRLDWYNSTTQEWNKLDDVDDPDDRVPAFWGYFPFKASAKYNMEWQKGYTNLTIKLVTSVRGSKQNNESEAALPVTLQKHFPPADKPGSVPKGQTLYIALPTVFGAIILLLVGGCLWNRKTRRIQLGNVMGRTNRGYTGRSTRRMFSRANKDRDISLDVRPLGGGPLGGGVYSDELPDRQARDSDENLGSLAGTPVDDQFRDDRPNAFRDEIARQERQRGGS</sequence>
<feature type="transmembrane region" description="Helical" evidence="2">
    <location>
        <begin position="272"/>
        <end position="293"/>
    </location>
</feature>
<keyword evidence="2" id="KW-0472">Membrane</keyword>
<dbReference type="Proteomes" id="UP001175261">
    <property type="component" value="Unassembled WGS sequence"/>
</dbReference>
<evidence type="ECO:0000256" key="2">
    <source>
        <dbReference type="SAM" id="Phobius"/>
    </source>
</evidence>
<keyword evidence="2" id="KW-0812">Transmembrane</keyword>
<evidence type="ECO:0000313" key="4">
    <source>
        <dbReference type="EMBL" id="KAK0384133.1"/>
    </source>
</evidence>
<dbReference type="AlphaFoldDB" id="A0AA39GCE0"/>
<feature type="signal peptide" evidence="3">
    <location>
        <begin position="1"/>
        <end position="18"/>
    </location>
</feature>
<feature type="compositionally biased region" description="Basic and acidic residues" evidence="1">
    <location>
        <begin position="374"/>
        <end position="384"/>
    </location>
</feature>
<feature type="compositionally biased region" description="Basic and acidic residues" evidence="1">
    <location>
        <begin position="352"/>
        <end position="361"/>
    </location>
</feature>
<keyword evidence="3" id="KW-0732">Signal</keyword>
<proteinExistence type="predicted"/>
<feature type="region of interest" description="Disordered" evidence="1">
    <location>
        <begin position="333"/>
        <end position="384"/>
    </location>
</feature>
<keyword evidence="2" id="KW-1133">Transmembrane helix</keyword>
<evidence type="ECO:0000256" key="1">
    <source>
        <dbReference type="SAM" id="MobiDB-lite"/>
    </source>
</evidence>